<dbReference type="InterPro" id="IPR051531">
    <property type="entry name" value="N-acetyltransferase"/>
</dbReference>
<reference evidence="5" key="1">
    <citation type="submission" date="2022-06" db="EMBL/GenBank/DDBJ databases">
        <title>Alkalicoccobacillus porphyridii sp. nov., isolated from a marine red alga, Porphyridium purpureum and reclassification of Shouchella plakortidis and Shouchella gibsonii as Alkalicoccobacillus plakortidis comb. nov. and Alkalicoccobacillus gibsonii comb. nov.</title>
        <authorList>
            <person name="Kim K.H."/>
            <person name="Lee J.K."/>
            <person name="Han D.M."/>
            <person name="Baek J.H."/>
            <person name="Jeon C.O."/>
        </authorList>
    </citation>
    <scope>NUCLEOTIDE SEQUENCE</scope>
    <source>
        <strain evidence="5">DSM 19153</strain>
    </source>
</reference>
<dbReference type="InterPro" id="IPR016181">
    <property type="entry name" value="Acyl_CoA_acyltransferase"/>
</dbReference>
<dbReference type="PANTHER" id="PTHR43792:SF8">
    <property type="entry name" value="[RIBOSOMAL PROTEIN US5]-ALANINE N-ACETYLTRANSFERASE"/>
    <property type="match status" value="1"/>
</dbReference>
<sequence>MIGDLIYLRSFQIEDAEDLLLMQTQNKLFFEQYSMMRTNDFYSMDYQKQMIKQFSQLKLQGIEFHFGIFLNDTDQLIGTIDLFQLYRGSLQSAMIGYFISHAHNGNGYATEACKLLVNYAFSNLKLHRLEAGVMPRNLGSIRVLEKSGFHKEGIARKNVRINGVWEDHQVLACLNPND</sequence>
<dbReference type="RefSeq" id="WP_251604089.1">
    <property type="nucleotide sequence ID" value="NZ_JAMQJY010000001.1"/>
</dbReference>
<evidence type="ECO:0000256" key="1">
    <source>
        <dbReference type="ARBA" id="ARBA00022679"/>
    </source>
</evidence>
<name>A0ABT0XEW4_9BACI</name>
<protein>
    <submittedName>
        <fullName evidence="5">GNAT family N-acetyltransferase</fullName>
    </submittedName>
</protein>
<comment type="similarity">
    <text evidence="3">Belongs to the acetyltransferase family. RimJ subfamily.</text>
</comment>
<dbReference type="InterPro" id="IPR000182">
    <property type="entry name" value="GNAT_dom"/>
</dbReference>
<comment type="caution">
    <text evidence="5">The sequence shown here is derived from an EMBL/GenBank/DDBJ whole genome shotgun (WGS) entry which is preliminary data.</text>
</comment>
<dbReference type="PROSITE" id="PS51186">
    <property type="entry name" value="GNAT"/>
    <property type="match status" value="1"/>
</dbReference>
<evidence type="ECO:0000259" key="4">
    <source>
        <dbReference type="PROSITE" id="PS51186"/>
    </source>
</evidence>
<dbReference type="Pfam" id="PF13302">
    <property type="entry name" value="Acetyltransf_3"/>
    <property type="match status" value="1"/>
</dbReference>
<organism evidence="5 6">
    <name type="scientific">Alkalicoccobacillus plakortidis</name>
    <dbReference type="NCBI Taxonomy" id="444060"/>
    <lineage>
        <taxon>Bacteria</taxon>
        <taxon>Bacillati</taxon>
        <taxon>Bacillota</taxon>
        <taxon>Bacilli</taxon>
        <taxon>Bacillales</taxon>
        <taxon>Bacillaceae</taxon>
        <taxon>Alkalicoccobacillus</taxon>
    </lineage>
</organism>
<dbReference type="SUPFAM" id="SSF55729">
    <property type="entry name" value="Acyl-CoA N-acyltransferases (Nat)"/>
    <property type="match status" value="1"/>
</dbReference>
<keyword evidence="2" id="KW-0012">Acyltransferase</keyword>
<gene>
    <name evidence="5" type="ORF">NDM98_02070</name>
</gene>
<evidence type="ECO:0000313" key="5">
    <source>
        <dbReference type="EMBL" id="MCM2674417.1"/>
    </source>
</evidence>
<dbReference type="Gene3D" id="3.40.630.30">
    <property type="match status" value="1"/>
</dbReference>
<dbReference type="EMBL" id="JAMQJY010000001">
    <property type="protein sequence ID" value="MCM2674417.1"/>
    <property type="molecule type" value="Genomic_DNA"/>
</dbReference>
<keyword evidence="6" id="KW-1185">Reference proteome</keyword>
<evidence type="ECO:0000256" key="3">
    <source>
        <dbReference type="ARBA" id="ARBA00038502"/>
    </source>
</evidence>
<feature type="domain" description="N-acetyltransferase" evidence="4">
    <location>
        <begin position="6"/>
        <end position="171"/>
    </location>
</feature>
<keyword evidence="1" id="KW-0808">Transferase</keyword>
<accession>A0ABT0XEW4</accession>
<dbReference type="Proteomes" id="UP001203665">
    <property type="component" value="Unassembled WGS sequence"/>
</dbReference>
<evidence type="ECO:0000256" key="2">
    <source>
        <dbReference type="ARBA" id="ARBA00023315"/>
    </source>
</evidence>
<evidence type="ECO:0000313" key="6">
    <source>
        <dbReference type="Proteomes" id="UP001203665"/>
    </source>
</evidence>
<proteinExistence type="inferred from homology"/>
<dbReference type="PANTHER" id="PTHR43792">
    <property type="entry name" value="GNAT FAMILY, PUTATIVE (AFU_ORTHOLOGUE AFUA_3G00765)-RELATED-RELATED"/>
    <property type="match status" value="1"/>
</dbReference>